<dbReference type="OrthoDB" id="5392779at2759"/>
<dbReference type="PANTHER" id="PTHR47840">
    <property type="entry name" value="ZN(II)2CYS6 TRANSCRIPTION FACTOR (EUROFUNG)-RELATED"/>
    <property type="match status" value="1"/>
</dbReference>
<proteinExistence type="predicted"/>
<keyword evidence="3" id="KW-0539">Nucleus</keyword>
<evidence type="ECO:0008006" key="6">
    <source>
        <dbReference type="Google" id="ProtNLM"/>
    </source>
</evidence>
<reference evidence="4" key="1">
    <citation type="journal article" date="2020" name="Stud. Mycol.">
        <title>101 Dothideomycetes genomes: a test case for predicting lifestyles and emergence of pathogens.</title>
        <authorList>
            <person name="Haridas S."/>
            <person name="Albert R."/>
            <person name="Binder M."/>
            <person name="Bloem J."/>
            <person name="Labutti K."/>
            <person name="Salamov A."/>
            <person name="Andreopoulos B."/>
            <person name="Baker S."/>
            <person name="Barry K."/>
            <person name="Bills G."/>
            <person name="Bluhm B."/>
            <person name="Cannon C."/>
            <person name="Castanera R."/>
            <person name="Culley D."/>
            <person name="Daum C."/>
            <person name="Ezra D."/>
            <person name="Gonzalez J."/>
            <person name="Henrissat B."/>
            <person name="Kuo A."/>
            <person name="Liang C."/>
            <person name="Lipzen A."/>
            <person name="Lutzoni F."/>
            <person name="Magnuson J."/>
            <person name="Mondo S."/>
            <person name="Nolan M."/>
            <person name="Ohm R."/>
            <person name="Pangilinan J."/>
            <person name="Park H.-J."/>
            <person name="Ramirez L."/>
            <person name="Alfaro M."/>
            <person name="Sun H."/>
            <person name="Tritt A."/>
            <person name="Yoshinaga Y."/>
            <person name="Zwiers L.-H."/>
            <person name="Turgeon B."/>
            <person name="Goodwin S."/>
            <person name="Spatafora J."/>
            <person name="Crous P."/>
            <person name="Grigoriev I."/>
        </authorList>
    </citation>
    <scope>NUCLEOTIDE SEQUENCE</scope>
    <source>
        <strain evidence="4">CBS 107.79</strain>
    </source>
</reference>
<evidence type="ECO:0000313" key="4">
    <source>
        <dbReference type="EMBL" id="KAF1977447.1"/>
    </source>
</evidence>
<keyword evidence="2" id="KW-0804">Transcription</keyword>
<organism evidence="4 5">
    <name type="scientific">Bimuria novae-zelandiae CBS 107.79</name>
    <dbReference type="NCBI Taxonomy" id="1447943"/>
    <lineage>
        <taxon>Eukaryota</taxon>
        <taxon>Fungi</taxon>
        <taxon>Dikarya</taxon>
        <taxon>Ascomycota</taxon>
        <taxon>Pezizomycotina</taxon>
        <taxon>Dothideomycetes</taxon>
        <taxon>Pleosporomycetidae</taxon>
        <taxon>Pleosporales</taxon>
        <taxon>Massarineae</taxon>
        <taxon>Didymosphaeriaceae</taxon>
        <taxon>Bimuria</taxon>
    </lineage>
</organism>
<keyword evidence="1" id="KW-0805">Transcription regulation</keyword>
<accession>A0A6A5VW72</accession>
<protein>
    <recommendedName>
        <fullName evidence="6">Transcription factor domain-containing protein</fullName>
    </recommendedName>
</protein>
<name>A0A6A5VW72_9PLEO</name>
<dbReference type="EMBL" id="ML976663">
    <property type="protein sequence ID" value="KAF1977447.1"/>
    <property type="molecule type" value="Genomic_DNA"/>
</dbReference>
<sequence>MNVLVVSGPLDMDYSSITSHETTRKRPSSRIRACWECKKRRRQSSCEKSASSSVVEVGVVDGIAPNGEDNACQLHIGERLGKLEQLFDKFMCRKPPNVTTTVDSSSDSQRTAVSVQATEKPFKFVGLPPLSSSDGQSLADGILGTRTWTSAPSIRTLEEKQEGEQFSDPVQRALVAHLPSQHDADIIFESSNGWMILNGTYRPSKELFVGQDPQSYALDMATVAKDRAIVVARTLLHLATCICALPPDFNTARLRDIWNLEATMENYVTTVTSLVMSSDEMLLTLPGLETLLLLSIYNINIANLRHAWLLVRRAMNLAHLMGFHRIVEVKRIPPVDAIESASSIWRILVDMDRILGLHLHLPFAADDYPIEEDNAAPQRIHRSRLATISEQVSELDHHEVTSQSYVQALALDEKLESMMKEQPKDFWDVPNVPPTARTAESFEVLERLMVQMWHFELKVFIHLPFLLRAPQESRFEYSKVAALQASRNIVMRWFALRNAGITQACCRFAELGVFIAAMTLTLDILIDMATKDKPAVQKAKGSDFAMICRVISEMEKLGKASSRERIAARSAVVLKKILSSLDPSKQTLGKARLIVPYFGAIELDYKKVPVRPAFDLDSDTAKKLGCRESKGHVPVFSFVQNALWPTTNVSGNSELDFDIILFDGLQDLDVDGNWVF</sequence>
<evidence type="ECO:0000256" key="2">
    <source>
        <dbReference type="ARBA" id="ARBA00023163"/>
    </source>
</evidence>
<dbReference type="Proteomes" id="UP000800036">
    <property type="component" value="Unassembled WGS sequence"/>
</dbReference>
<dbReference type="PANTHER" id="PTHR47840:SF1">
    <property type="entry name" value="ZN(II)2CYS6 TRANSCRIPTION FACTOR (EUROFUNG)"/>
    <property type="match status" value="1"/>
</dbReference>
<keyword evidence="5" id="KW-1185">Reference proteome</keyword>
<evidence type="ECO:0000313" key="5">
    <source>
        <dbReference type="Proteomes" id="UP000800036"/>
    </source>
</evidence>
<dbReference type="AlphaFoldDB" id="A0A6A5VW72"/>
<gene>
    <name evidence="4" type="ORF">BU23DRAFT_550759</name>
</gene>
<evidence type="ECO:0000256" key="3">
    <source>
        <dbReference type="ARBA" id="ARBA00023242"/>
    </source>
</evidence>
<evidence type="ECO:0000256" key="1">
    <source>
        <dbReference type="ARBA" id="ARBA00023015"/>
    </source>
</evidence>
<dbReference type="CDD" id="cd12148">
    <property type="entry name" value="fungal_TF_MHR"/>
    <property type="match status" value="1"/>
</dbReference>